<dbReference type="AlphaFoldDB" id="A0A0G4GWJ5"/>
<evidence type="ECO:0000313" key="3">
    <source>
        <dbReference type="EMBL" id="CEM35378.1"/>
    </source>
</evidence>
<dbReference type="Pfam" id="PF15247">
    <property type="entry name" value="SLBP_RNA_bind"/>
    <property type="match status" value="1"/>
</dbReference>
<dbReference type="GO" id="GO:0030041">
    <property type="term" value="P:actin filament polymerization"/>
    <property type="evidence" value="ECO:0007669"/>
    <property type="project" value="TreeGrafter"/>
</dbReference>
<dbReference type="Proteomes" id="UP000041254">
    <property type="component" value="Unassembled WGS sequence"/>
</dbReference>
<feature type="compositionally biased region" description="Basic and acidic residues" evidence="1">
    <location>
        <begin position="202"/>
        <end position="217"/>
    </location>
</feature>
<evidence type="ECO:0000259" key="2">
    <source>
        <dbReference type="Pfam" id="PF15247"/>
    </source>
</evidence>
<protein>
    <recommendedName>
        <fullName evidence="2">Histone RNA hairpin-binding protein RNA-binding domain-containing protein</fullName>
    </recommendedName>
</protein>
<feature type="region of interest" description="Disordered" evidence="1">
    <location>
        <begin position="677"/>
        <end position="701"/>
    </location>
</feature>
<feature type="compositionally biased region" description="Pro residues" evidence="1">
    <location>
        <begin position="628"/>
        <end position="645"/>
    </location>
</feature>
<accession>A0A0G4GWJ5</accession>
<evidence type="ECO:0000313" key="4">
    <source>
        <dbReference type="Proteomes" id="UP000041254"/>
    </source>
</evidence>
<dbReference type="EMBL" id="CDMY01000850">
    <property type="protein sequence ID" value="CEM35378.1"/>
    <property type="molecule type" value="Genomic_DNA"/>
</dbReference>
<dbReference type="VEuPathDB" id="CryptoDB:Vbra_18948"/>
<feature type="region of interest" description="Disordered" evidence="1">
    <location>
        <begin position="830"/>
        <end position="875"/>
    </location>
</feature>
<name>A0A0G4GWJ5_VITBC</name>
<dbReference type="OrthoDB" id="265795at2759"/>
<feature type="region of interest" description="Disordered" evidence="1">
    <location>
        <begin position="385"/>
        <end position="485"/>
    </location>
</feature>
<keyword evidence="4" id="KW-1185">Reference proteome</keyword>
<dbReference type="PANTHER" id="PTHR45691">
    <property type="entry name" value="PROTEIN DIAPHANOUS"/>
    <property type="match status" value="1"/>
</dbReference>
<feature type="compositionally biased region" description="Low complexity" evidence="1">
    <location>
        <begin position="410"/>
        <end position="428"/>
    </location>
</feature>
<feature type="compositionally biased region" description="Basic and acidic residues" evidence="1">
    <location>
        <begin position="935"/>
        <end position="949"/>
    </location>
</feature>
<feature type="compositionally biased region" description="Basic and acidic residues" evidence="1">
    <location>
        <begin position="529"/>
        <end position="544"/>
    </location>
</feature>
<dbReference type="InterPro" id="IPR051412">
    <property type="entry name" value="Formin_Homology_Diaphanous_sf"/>
</dbReference>
<feature type="compositionally biased region" description="Low complexity" evidence="1">
    <location>
        <begin position="574"/>
        <end position="585"/>
    </location>
</feature>
<dbReference type="InterPro" id="IPR038294">
    <property type="entry name" value="SLBP_RNA_bind_sf"/>
</dbReference>
<feature type="compositionally biased region" description="Low complexity" evidence="1">
    <location>
        <begin position="680"/>
        <end position="696"/>
    </location>
</feature>
<sequence>MSGSDMRDLSLEILEAMGRPCSSDCIARVILRQCRSPQGRVSVVRFLELLLNQLLCQGPLVGVVDSPADVMATLISAIKGMEASTLSSFLPLWFDCIKGHALLLPPPTPTPPPKHCLIVPPPRSHYPLATFMRAMIKGIVQRPDGREWHTAIKRTLVLAIKRRRSGQPKKRVRKKKPAIRVTSQWQRRRRPVWVARRPPRRPASDHEKEDGEDDRHARRARWEAMSVDSRMKWLSRVAEQAKLHCIRMDRLQQREAERRERHGMQLLRMLMQPPPPPTCPPPPPPLYPPYVQPSMMQPRPFMHPHQPYQPYQPPPLPCMPPRQFGQLTPSTMYPGRSPMMMWAAIGASRRHFSQEPPMRAPQPVHRESSLGVRVWRVRTIAVQTDGDWEEEKDDEKPAEKPTPAADEGGETVTNEETGEAAPVVLAKKPAVEAKVSDKTISPFPGSAEHNSPEQSHPPTPVTKSPSRPLEPSPNKNAKVKDDTKEGAAHLPCVPMVPVPASAVCLPVSVHMPPFKSIPEGIEEGDEERESVVTEEQEKTPRFGTDDENSDQQQSPKASPPNTEETNTAEDGDRQQQQQQYQQQPGEDQEQGPYLLSDTWQSSLASPSPQYRKKQLGRASSDMSWLSIGPPPGFEDVIPSPPPRRPPILDAEEGALSPVVGRREGGRVPYGSSYFKEGTESVTGSPSVSSAAGVASGSMGGGGGGGAISSGVGGAGDADVWQNRAKKRTFQVVLVKKTEGYRNYVRLVPKHRRGPFDPKTPDAAARVSNKQFNDQLSFWRQALHMYDAPMKNHPFPHHLALEHSHHHSHPPPRPAIITPSETLKAMRANIKANTNKPATVWRPIREGAASGTSGEGGGSHDNNGSIATGDIVNSERGSPLYGYPTLSNYKAAPMQLPQPPFPLLTASVDTTNDTDAAGQQGGTEGAGTSSSLPGRGGKEGATLREKERSC</sequence>
<organism evidence="3 4">
    <name type="scientific">Vitrella brassicaformis (strain CCMP3155)</name>
    <dbReference type="NCBI Taxonomy" id="1169540"/>
    <lineage>
        <taxon>Eukaryota</taxon>
        <taxon>Sar</taxon>
        <taxon>Alveolata</taxon>
        <taxon>Colpodellida</taxon>
        <taxon>Vitrellaceae</taxon>
        <taxon>Vitrella</taxon>
    </lineage>
</organism>
<dbReference type="Gene3D" id="1.10.8.1120">
    <property type="entry name" value="Histone RNA hairpin-binding protein RNA-binding domain"/>
    <property type="match status" value="1"/>
</dbReference>
<reference evidence="3 4" key="1">
    <citation type="submission" date="2014-11" db="EMBL/GenBank/DDBJ databases">
        <authorList>
            <person name="Zhu J."/>
            <person name="Qi W."/>
            <person name="Song R."/>
        </authorList>
    </citation>
    <scope>NUCLEOTIDE SEQUENCE [LARGE SCALE GENOMIC DNA]</scope>
</reference>
<feature type="compositionally biased region" description="Polar residues" evidence="1">
    <location>
        <begin position="550"/>
        <end position="565"/>
    </location>
</feature>
<dbReference type="InterPro" id="IPR029344">
    <property type="entry name" value="SLBP_RNA_bind"/>
</dbReference>
<evidence type="ECO:0000256" key="1">
    <source>
        <dbReference type="SAM" id="MobiDB-lite"/>
    </source>
</evidence>
<gene>
    <name evidence="3" type="ORF">Vbra_18948</name>
</gene>
<feature type="region of interest" description="Disordered" evidence="1">
    <location>
        <begin position="510"/>
        <end position="653"/>
    </location>
</feature>
<dbReference type="STRING" id="1169540.A0A0G4GWJ5"/>
<feature type="domain" description="Histone RNA hairpin-binding protein RNA-binding" evidence="2">
    <location>
        <begin position="721"/>
        <end position="786"/>
    </location>
</feature>
<dbReference type="GO" id="GO:0005884">
    <property type="term" value="C:actin filament"/>
    <property type="evidence" value="ECO:0007669"/>
    <property type="project" value="TreeGrafter"/>
</dbReference>
<dbReference type="GO" id="GO:0003723">
    <property type="term" value="F:RNA binding"/>
    <property type="evidence" value="ECO:0007669"/>
    <property type="project" value="InterPro"/>
</dbReference>
<feature type="region of interest" description="Disordered" evidence="1">
    <location>
        <begin position="899"/>
        <end position="949"/>
    </location>
</feature>
<proteinExistence type="predicted"/>
<feature type="region of interest" description="Disordered" evidence="1">
    <location>
        <begin position="191"/>
        <end position="217"/>
    </location>
</feature>
<feature type="compositionally biased region" description="Polar residues" evidence="1">
    <location>
        <begin position="597"/>
        <end position="608"/>
    </location>
</feature>
<dbReference type="InParanoid" id="A0A0G4GWJ5"/>
<dbReference type="PANTHER" id="PTHR45691:SF6">
    <property type="entry name" value="PROTEIN DIAPHANOUS"/>
    <property type="match status" value="1"/>
</dbReference>